<organism evidence="11 12">
    <name type="scientific">Pythium insidiosum</name>
    <name type="common">Pythiosis disease agent</name>
    <dbReference type="NCBI Taxonomy" id="114742"/>
    <lineage>
        <taxon>Eukaryota</taxon>
        <taxon>Sar</taxon>
        <taxon>Stramenopiles</taxon>
        <taxon>Oomycota</taxon>
        <taxon>Peronosporomycetes</taxon>
        <taxon>Pythiales</taxon>
        <taxon>Pythiaceae</taxon>
        <taxon>Pythium</taxon>
    </lineage>
</organism>
<evidence type="ECO:0000256" key="9">
    <source>
        <dbReference type="SAM" id="SignalP"/>
    </source>
</evidence>
<sequence length="248" mass="28120">MRRWSALVALLSACLAATAADPSQTRPPLVREDANFRLFSDHKNEQGAAAYQPRRRKVELFDFDPSEGLTFHVYGQKKECFFQDAKFAGDEISGAYIVASADSHIDLEIKNPAGAVIYRRYGDAEGEYTVMPTEEGVHELCFLNSDSDGKLVTHVTNTLQSQHPVQREHVSVLAKYASHLDVRLGELESEQRLQQIRTDRFLRIEESTNQRVAFYGTLECFVYLLVCVFQVLYIKSLLNGPRPSRTWA</sequence>
<protein>
    <recommendedName>
        <fullName evidence="10">GOLD domain-containing protein</fullName>
    </recommendedName>
</protein>
<gene>
    <name evidence="11" type="ORF">P43SY_008332</name>
</gene>
<feature type="signal peptide" evidence="9">
    <location>
        <begin position="1"/>
        <end position="20"/>
    </location>
</feature>
<evidence type="ECO:0000256" key="1">
    <source>
        <dbReference type="ARBA" id="ARBA00004479"/>
    </source>
</evidence>
<keyword evidence="5 8" id="KW-1133">Transmembrane helix</keyword>
<evidence type="ECO:0000256" key="7">
    <source>
        <dbReference type="RuleBase" id="RU003827"/>
    </source>
</evidence>
<evidence type="ECO:0000256" key="2">
    <source>
        <dbReference type="ARBA" id="ARBA00007104"/>
    </source>
</evidence>
<keyword evidence="12" id="KW-1185">Reference proteome</keyword>
<evidence type="ECO:0000259" key="10">
    <source>
        <dbReference type="PROSITE" id="PS50866"/>
    </source>
</evidence>
<dbReference type="AlphaFoldDB" id="A0AAD5Q9M0"/>
<keyword evidence="4 9" id="KW-0732">Signal</keyword>
<feature type="domain" description="GOLD" evidence="10">
    <location>
        <begin position="78"/>
        <end position="184"/>
    </location>
</feature>
<keyword evidence="3 7" id="KW-0812">Transmembrane</keyword>
<dbReference type="Pfam" id="PF01105">
    <property type="entry name" value="EMP24_GP25L"/>
    <property type="match status" value="1"/>
</dbReference>
<dbReference type="Proteomes" id="UP001209570">
    <property type="component" value="Unassembled WGS sequence"/>
</dbReference>
<feature type="transmembrane region" description="Helical" evidence="8">
    <location>
        <begin position="212"/>
        <end position="234"/>
    </location>
</feature>
<dbReference type="InterPro" id="IPR015720">
    <property type="entry name" value="Emp24-like"/>
</dbReference>
<accession>A0AAD5Q9M0</accession>
<evidence type="ECO:0000313" key="11">
    <source>
        <dbReference type="EMBL" id="KAJ0399012.1"/>
    </source>
</evidence>
<evidence type="ECO:0000256" key="3">
    <source>
        <dbReference type="ARBA" id="ARBA00022692"/>
    </source>
</evidence>
<evidence type="ECO:0000256" key="8">
    <source>
        <dbReference type="SAM" id="Phobius"/>
    </source>
</evidence>
<comment type="caution">
    <text evidence="11">The sequence shown here is derived from an EMBL/GenBank/DDBJ whole genome shotgun (WGS) entry which is preliminary data.</text>
</comment>
<evidence type="ECO:0000256" key="5">
    <source>
        <dbReference type="ARBA" id="ARBA00022989"/>
    </source>
</evidence>
<dbReference type="PANTHER" id="PTHR22811">
    <property type="entry name" value="TRANSMEMBRANE EMP24 DOMAIN-CONTAINING PROTEIN"/>
    <property type="match status" value="1"/>
</dbReference>
<comment type="similarity">
    <text evidence="2 7">Belongs to the EMP24/GP25L family.</text>
</comment>
<name>A0AAD5Q9M0_PYTIN</name>
<keyword evidence="6 8" id="KW-0472">Membrane</keyword>
<comment type="subcellular location">
    <subcellularLocation>
        <location evidence="1 7">Membrane</location>
        <topology evidence="1 7">Single-pass type I membrane protein</topology>
    </subcellularLocation>
</comment>
<reference evidence="11" key="1">
    <citation type="submission" date="2021-12" db="EMBL/GenBank/DDBJ databases">
        <title>Prjna785345.</title>
        <authorList>
            <person name="Rujirawat T."/>
            <person name="Krajaejun T."/>
        </authorList>
    </citation>
    <scope>NUCLEOTIDE SEQUENCE</scope>
    <source>
        <strain evidence="11">Pi057C3</strain>
    </source>
</reference>
<evidence type="ECO:0000256" key="4">
    <source>
        <dbReference type="ARBA" id="ARBA00022729"/>
    </source>
</evidence>
<feature type="chain" id="PRO_5042051656" description="GOLD domain-containing protein" evidence="9">
    <location>
        <begin position="21"/>
        <end position="248"/>
    </location>
</feature>
<dbReference type="GO" id="GO:0016020">
    <property type="term" value="C:membrane"/>
    <property type="evidence" value="ECO:0007669"/>
    <property type="project" value="UniProtKB-SubCell"/>
</dbReference>
<dbReference type="InterPro" id="IPR009038">
    <property type="entry name" value="GOLD_dom"/>
</dbReference>
<evidence type="ECO:0000313" key="12">
    <source>
        <dbReference type="Proteomes" id="UP001209570"/>
    </source>
</evidence>
<evidence type="ECO:0000256" key="6">
    <source>
        <dbReference type="ARBA" id="ARBA00023136"/>
    </source>
</evidence>
<proteinExistence type="inferred from homology"/>
<dbReference type="SMART" id="SM01190">
    <property type="entry name" value="EMP24_GP25L"/>
    <property type="match status" value="1"/>
</dbReference>
<dbReference type="EMBL" id="JAKCXM010000197">
    <property type="protein sequence ID" value="KAJ0399012.1"/>
    <property type="molecule type" value="Genomic_DNA"/>
</dbReference>
<dbReference type="PROSITE" id="PS50866">
    <property type="entry name" value="GOLD"/>
    <property type="match status" value="1"/>
</dbReference>